<gene>
    <name evidence="2" type="ORF">M422DRAFT_35700</name>
</gene>
<dbReference type="HOGENOM" id="CLU_545327_0_0_1"/>
<organism evidence="2 3">
    <name type="scientific">Sphaerobolus stellatus (strain SS14)</name>
    <dbReference type="NCBI Taxonomy" id="990650"/>
    <lineage>
        <taxon>Eukaryota</taxon>
        <taxon>Fungi</taxon>
        <taxon>Dikarya</taxon>
        <taxon>Basidiomycota</taxon>
        <taxon>Agaricomycotina</taxon>
        <taxon>Agaricomycetes</taxon>
        <taxon>Phallomycetidae</taxon>
        <taxon>Geastrales</taxon>
        <taxon>Sphaerobolaceae</taxon>
        <taxon>Sphaerobolus</taxon>
    </lineage>
</organism>
<dbReference type="AlphaFoldDB" id="A0A0C9V5Q5"/>
<reference evidence="2 3" key="1">
    <citation type="submission" date="2014-06" db="EMBL/GenBank/DDBJ databases">
        <title>Evolutionary Origins and Diversification of the Mycorrhizal Mutualists.</title>
        <authorList>
            <consortium name="DOE Joint Genome Institute"/>
            <consortium name="Mycorrhizal Genomics Consortium"/>
            <person name="Kohler A."/>
            <person name="Kuo A."/>
            <person name="Nagy L.G."/>
            <person name="Floudas D."/>
            <person name="Copeland A."/>
            <person name="Barry K.W."/>
            <person name="Cichocki N."/>
            <person name="Veneault-Fourrey C."/>
            <person name="LaButti K."/>
            <person name="Lindquist E.A."/>
            <person name="Lipzen A."/>
            <person name="Lundell T."/>
            <person name="Morin E."/>
            <person name="Murat C."/>
            <person name="Riley R."/>
            <person name="Ohm R."/>
            <person name="Sun H."/>
            <person name="Tunlid A."/>
            <person name="Henrissat B."/>
            <person name="Grigoriev I.V."/>
            <person name="Hibbett D.S."/>
            <person name="Martin F."/>
        </authorList>
    </citation>
    <scope>NUCLEOTIDE SEQUENCE [LARGE SCALE GENOMIC DNA]</scope>
    <source>
        <strain evidence="2 3">SS14</strain>
    </source>
</reference>
<feature type="region of interest" description="Disordered" evidence="1">
    <location>
        <begin position="1"/>
        <end position="21"/>
    </location>
</feature>
<sequence length="500" mass="56238">MNSESMKTTIPEDDGQDPKSFLKPKNLRFPAEIVQGIFLLSAGGDMRTAVRISHVCGAWRTLARSCSPLWATITKDETNKSNNHEGTNKLDLLTMCLELSANADLDIRLIFGSSCRCDRCLAEDPPYKETLDLLLPYTSRITSLEVESEPEQLIYFLTRNPVWSPNLKLWIWQGNGRRDSSRFPWDSSVKPQLELARGLYRPQISTAIRKIGFAYAAPPAESSIWEGKDEIHLDQVPARSLVAYMDIMGRSPSLRIFRFRGKLSEERYATPGLFIPRPMENLQHLELLDMTLQGIIHIFETISFPNLQHLGVRPDLPEVEGETILSMMRRNPRSIAMCEAITSLTSTRSGLGRSGEIISATSADGKVTLFISIVLHNGFSDNITNGLYQLFPNVQEVSFQYGICWKETAAPHVEKVTLLSTPAINLKALIRDKLFPNVTQLVIQRGSISEYNAPIVDAFLSGSGERTLVFRDVYQVSESYAREKSNQIGTTFIWEKSEKS</sequence>
<evidence type="ECO:0000313" key="3">
    <source>
        <dbReference type="Proteomes" id="UP000054279"/>
    </source>
</evidence>
<keyword evidence="3" id="KW-1185">Reference proteome</keyword>
<proteinExistence type="predicted"/>
<accession>A0A0C9V5Q5</accession>
<protein>
    <recommendedName>
        <fullName evidence="4">F-box domain-containing protein</fullName>
    </recommendedName>
</protein>
<evidence type="ECO:0000256" key="1">
    <source>
        <dbReference type="SAM" id="MobiDB-lite"/>
    </source>
</evidence>
<evidence type="ECO:0000313" key="2">
    <source>
        <dbReference type="EMBL" id="KIJ32820.1"/>
    </source>
</evidence>
<dbReference type="Proteomes" id="UP000054279">
    <property type="component" value="Unassembled WGS sequence"/>
</dbReference>
<dbReference type="EMBL" id="KN837221">
    <property type="protein sequence ID" value="KIJ32820.1"/>
    <property type="molecule type" value="Genomic_DNA"/>
</dbReference>
<name>A0A0C9V5Q5_SPHS4</name>
<evidence type="ECO:0008006" key="4">
    <source>
        <dbReference type="Google" id="ProtNLM"/>
    </source>
</evidence>